<reference evidence="2" key="2">
    <citation type="submission" date="2023-06" db="EMBL/GenBank/DDBJ databases">
        <authorList>
            <consortium name="Lawrence Berkeley National Laboratory"/>
            <person name="Haridas S."/>
            <person name="Hensen N."/>
            <person name="Bonometti L."/>
            <person name="Westerberg I."/>
            <person name="Brannstrom I.O."/>
            <person name="Guillou S."/>
            <person name="Cros-Aarteil S."/>
            <person name="Calhoun S."/>
            <person name="Kuo A."/>
            <person name="Mondo S."/>
            <person name="Pangilinan J."/>
            <person name="Riley R."/>
            <person name="Labutti K."/>
            <person name="Andreopoulos B."/>
            <person name="Lipzen A."/>
            <person name="Chen C."/>
            <person name="Yanf M."/>
            <person name="Daum C."/>
            <person name="Ng V."/>
            <person name="Clum A."/>
            <person name="Steindorff A."/>
            <person name="Ohm R."/>
            <person name="Martin F."/>
            <person name="Silar P."/>
            <person name="Natvig D."/>
            <person name="Lalanne C."/>
            <person name="Gautier V."/>
            <person name="Ament-Velasquez S.L."/>
            <person name="Kruys A."/>
            <person name="Hutchinson M.I."/>
            <person name="Powell A.J."/>
            <person name="Barry K."/>
            <person name="Miller A.N."/>
            <person name="Grigoriev I.V."/>
            <person name="Debuchy R."/>
            <person name="Gladieux P."/>
            <person name="Thoren M.H."/>
            <person name="Johannesson H."/>
        </authorList>
    </citation>
    <scope>NUCLEOTIDE SEQUENCE</scope>
    <source>
        <strain evidence="2">CBS 118394</strain>
    </source>
</reference>
<comment type="caution">
    <text evidence="2">The sequence shown here is derived from an EMBL/GenBank/DDBJ whole genome shotgun (WGS) entry which is preliminary data.</text>
</comment>
<feature type="region of interest" description="Disordered" evidence="1">
    <location>
        <begin position="1"/>
        <end position="91"/>
    </location>
</feature>
<evidence type="ECO:0000256" key="1">
    <source>
        <dbReference type="SAM" id="MobiDB-lite"/>
    </source>
</evidence>
<reference evidence="2" key="1">
    <citation type="journal article" date="2023" name="Mol. Phylogenet. Evol.">
        <title>Genome-scale phylogeny and comparative genomics of the fungal order Sordariales.</title>
        <authorList>
            <person name="Hensen N."/>
            <person name="Bonometti L."/>
            <person name="Westerberg I."/>
            <person name="Brannstrom I.O."/>
            <person name="Guillou S."/>
            <person name="Cros-Aarteil S."/>
            <person name="Calhoun S."/>
            <person name="Haridas S."/>
            <person name="Kuo A."/>
            <person name="Mondo S."/>
            <person name="Pangilinan J."/>
            <person name="Riley R."/>
            <person name="LaButti K."/>
            <person name="Andreopoulos B."/>
            <person name="Lipzen A."/>
            <person name="Chen C."/>
            <person name="Yan M."/>
            <person name="Daum C."/>
            <person name="Ng V."/>
            <person name="Clum A."/>
            <person name="Steindorff A."/>
            <person name="Ohm R.A."/>
            <person name="Martin F."/>
            <person name="Silar P."/>
            <person name="Natvig D.O."/>
            <person name="Lalanne C."/>
            <person name="Gautier V."/>
            <person name="Ament-Velasquez S.L."/>
            <person name="Kruys A."/>
            <person name="Hutchinson M.I."/>
            <person name="Powell A.J."/>
            <person name="Barry K."/>
            <person name="Miller A.N."/>
            <person name="Grigoriev I.V."/>
            <person name="Debuchy R."/>
            <person name="Gladieux P."/>
            <person name="Hiltunen Thoren M."/>
            <person name="Johannesson H."/>
        </authorList>
    </citation>
    <scope>NUCLEOTIDE SEQUENCE</scope>
    <source>
        <strain evidence="2">CBS 118394</strain>
    </source>
</reference>
<name>A0AAE0M7B7_9PEZI</name>
<dbReference type="AlphaFoldDB" id="A0AAE0M7B7"/>
<feature type="compositionally biased region" description="Low complexity" evidence="1">
    <location>
        <begin position="30"/>
        <end position="40"/>
    </location>
</feature>
<gene>
    <name evidence="2" type="ORF">B0H66DRAFT_190913</name>
</gene>
<sequence length="359" mass="39645">MSSRPEKPEKHHKISASPKRVHFDDDYHKSPSLLSVSPLRSSHRPGSPYPKVTSLPASPSPASTYHHDHPPSDGEEPETRNHDSSFHSFPKFGSDPTFGQPIFTHYTGVPSTFQPLNVADQYQWQAPAYSTAPCYQYQENFVPQFQTYVVNPAMAYQNAGPAPTGIHFQPQVPDTTNGPQVHYYVPRHDGRGPGAQQINGAAIPLQQYPVAPQPVMQQPVMQPIMQPVMQPVMMTAGVQPSPAVPQPVFIQGQPQMMMPGNPNPVPGMHLPAGVHPEPALGVGLTAGEAAALNEQIAHDSNIDEPQDFKPADEDPSRMYRVRELDGAWTLRNRFTIDNLGDCRWYITDDGVFYAIRLPA</sequence>
<proteinExistence type="predicted"/>
<accession>A0AAE0M7B7</accession>
<keyword evidence="3" id="KW-1185">Reference proteome</keyword>
<protein>
    <submittedName>
        <fullName evidence="2">Uncharacterized protein</fullName>
    </submittedName>
</protein>
<dbReference type="Proteomes" id="UP001283341">
    <property type="component" value="Unassembled WGS sequence"/>
</dbReference>
<dbReference type="EMBL" id="JAUEDM010000003">
    <property type="protein sequence ID" value="KAK3322126.1"/>
    <property type="molecule type" value="Genomic_DNA"/>
</dbReference>
<evidence type="ECO:0000313" key="3">
    <source>
        <dbReference type="Proteomes" id="UP001283341"/>
    </source>
</evidence>
<organism evidence="2 3">
    <name type="scientific">Apodospora peruviana</name>
    <dbReference type="NCBI Taxonomy" id="516989"/>
    <lineage>
        <taxon>Eukaryota</taxon>
        <taxon>Fungi</taxon>
        <taxon>Dikarya</taxon>
        <taxon>Ascomycota</taxon>
        <taxon>Pezizomycotina</taxon>
        <taxon>Sordariomycetes</taxon>
        <taxon>Sordariomycetidae</taxon>
        <taxon>Sordariales</taxon>
        <taxon>Lasiosphaeriaceae</taxon>
        <taxon>Apodospora</taxon>
    </lineage>
</organism>
<feature type="compositionally biased region" description="Basic and acidic residues" evidence="1">
    <location>
        <begin position="65"/>
        <end position="85"/>
    </location>
</feature>
<evidence type="ECO:0000313" key="2">
    <source>
        <dbReference type="EMBL" id="KAK3322126.1"/>
    </source>
</evidence>